<sequence>MGLFKSMFGGGDSPPPSAKIESPRDLKPGDMLKMEFSDQALVSGQTLKVAEQLFYDLSAVEKCKTVSIMEGADQRVLLSTSTVNPDRPLELAVEVLPETIFKIFKRKKFVAIFEEPDNTDHRISRKASVDELNELQGFVGESYFQERTHEAYRSQKDCRTETLPDSDWTAFDYKLMVSDDRQHAVRIEVFDGGRTDVYLIAYLALNKIEEYWPA</sequence>
<accession>A0A3B1BN27</accession>
<dbReference type="EMBL" id="UOFZ01000127">
    <property type="protein sequence ID" value="VAX13613.1"/>
    <property type="molecule type" value="Genomic_DNA"/>
</dbReference>
<reference evidence="2" key="1">
    <citation type="submission" date="2018-06" db="EMBL/GenBank/DDBJ databases">
        <authorList>
            <person name="Zhirakovskaya E."/>
        </authorList>
    </citation>
    <scope>NUCLEOTIDE SEQUENCE</scope>
</reference>
<gene>
    <name evidence="2" type="ORF">MNBD_GAMMA24-1639</name>
</gene>
<dbReference type="AlphaFoldDB" id="A0A3B1BN27"/>
<proteinExistence type="predicted"/>
<name>A0A3B1BN27_9ZZZZ</name>
<evidence type="ECO:0000313" key="2">
    <source>
        <dbReference type="EMBL" id="VAX13613.1"/>
    </source>
</evidence>
<evidence type="ECO:0000256" key="1">
    <source>
        <dbReference type="SAM" id="MobiDB-lite"/>
    </source>
</evidence>
<organism evidence="2">
    <name type="scientific">hydrothermal vent metagenome</name>
    <dbReference type="NCBI Taxonomy" id="652676"/>
    <lineage>
        <taxon>unclassified sequences</taxon>
        <taxon>metagenomes</taxon>
        <taxon>ecological metagenomes</taxon>
    </lineage>
</organism>
<evidence type="ECO:0008006" key="3">
    <source>
        <dbReference type="Google" id="ProtNLM"/>
    </source>
</evidence>
<protein>
    <recommendedName>
        <fullName evidence="3">DUF4178 domain-containing protein</fullName>
    </recommendedName>
</protein>
<feature type="region of interest" description="Disordered" evidence="1">
    <location>
        <begin position="1"/>
        <end position="24"/>
    </location>
</feature>